<dbReference type="Pfam" id="PF00487">
    <property type="entry name" value="FA_desaturase"/>
    <property type="match status" value="1"/>
</dbReference>
<evidence type="ECO:0000256" key="5">
    <source>
        <dbReference type="ARBA" id="ARBA00022832"/>
    </source>
</evidence>
<dbReference type="PANTHER" id="PTHR11351:SF31">
    <property type="entry name" value="DESATURASE 1, ISOFORM A-RELATED"/>
    <property type="match status" value="1"/>
</dbReference>
<keyword evidence="5" id="KW-0276">Fatty acid metabolism</keyword>
<keyword evidence="4 12" id="KW-0812">Transmembrane</keyword>
<dbReference type="GO" id="GO:0016020">
    <property type="term" value="C:membrane"/>
    <property type="evidence" value="ECO:0007669"/>
    <property type="project" value="UniProtKB-SubCell"/>
</dbReference>
<dbReference type="AlphaFoldDB" id="A0A1H7SS25"/>
<evidence type="ECO:0000313" key="14">
    <source>
        <dbReference type="EMBL" id="SEL74317.1"/>
    </source>
</evidence>
<comment type="similarity">
    <text evidence="2">Belongs to the fatty acid desaturase type 2 family.</text>
</comment>
<keyword evidence="11" id="KW-0275">Fatty acid biosynthesis</keyword>
<dbReference type="InterPro" id="IPR015876">
    <property type="entry name" value="Acyl-CoA_DS"/>
</dbReference>
<evidence type="ECO:0000256" key="3">
    <source>
        <dbReference type="ARBA" id="ARBA00022516"/>
    </source>
</evidence>
<sequence length="255" mass="30288">MIAILIFFCVHWFFSLFFHTFFLHRYASHQMYTTSKGWERVFYFATWFFQGSSYLVPRAYGVMHRMHHEYSDTEHDPHSPHFFKDVWSMMVRTRQIYNDILNRKNVPDAKFTDEPLPEWDAMDRVGDHILTRLAFALSYIGFYVAFAPSFWWYLLLPIHFLMGPVQGAVVNWCGHKYGYSNFNNGDHSRNSSPWGIILLGELFQNNHHKFKDSPNFAKKWFELDPTYPVMKVMNWVGIIKLKSARVKRATFKAAA</sequence>
<organism evidence="14 15">
    <name type="scientific">Chitinophaga rupis</name>
    <dbReference type="NCBI Taxonomy" id="573321"/>
    <lineage>
        <taxon>Bacteria</taxon>
        <taxon>Pseudomonadati</taxon>
        <taxon>Bacteroidota</taxon>
        <taxon>Chitinophagia</taxon>
        <taxon>Chitinophagales</taxon>
        <taxon>Chitinophagaceae</taxon>
        <taxon>Chitinophaga</taxon>
    </lineage>
</organism>
<feature type="domain" description="Fatty acid desaturase" evidence="13">
    <location>
        <begin position="5"/>
        <end position="230"/>
    </location>
</feature>
<evidence type="ECO:0000256" key="6">
    <source>
        <dbReference type="ARBA" id="ARBA00022989"/>
    </source>
</evidence>
<evidence type="ECO:0000259" key="13">
    <source>
        <dbReference type="Pfam" id="PF00487"/>
    </source>
</evidence>
<comment type="subcellular location">
    <subcellularLocation>
        <location evidence="1">Membrane</location>
        <topology evidence="1">Multi-pass membrane protein</topology>
    </subcellularLocation>
</comment>
<gene>
    <name evidence="14" type="ORF">SAMN04488505_102996</name>
</gene>
<evidence type="ECO:0000256" key="2">
    <source>
        <dbReference type="ARBA" id="ARBA00008749"/>
    </source>
</evidence>
<keyword evidence="6 12" id="KW-1133">Transmembrane helix</keyword>
<evidence type="ECO:0000256" key="1">
    <source>
        <dbReference type="ARBA" id="ARBA00004141"/>
    </source>
</evidence>
<keyword evidence="9" id="KW-0443">Lipid metabolism</keyword>
<dbReference type="GO" id="GO:0006633">
    <property type="term" value="P:fatty acid biosynthetic process"/>
    <property type="evidence" value="ECO:0007669"/>
    <property type="project" value="UniProtKB-KW"/>
</dbReference>
<keyword evidence="15" id="KW-1185">Reference proteome</keyword>
<name>A0A1H7SS25_9BACT</name>
<dbReference type="CDD" id="cd03505">
    <property type="entry name" value="Delta9-FADS-like"/>
    <property type="match status" value="1"/>
</dbReference>
<keyword evidence="8" id="KW-0408">Iron</keyword>
<feature type="transmembrane region" description="Helical" evidence="12">
    <location>
        <begin position="5"/>
        <end position="22"/>
    </location>
</feature>
<evidence type="ECO:0000256" key="11">
    <source>
        <dbReference type="ARBA" id="ARBA00023160"/>
    </source>
</evidence>
<accession>A0A1H7SS25</accession>
<evidence type="ECO:0000313" key="15">
    <source>
        <dbReference type="Proteomes" id="UP000198984"/>
    </source>
</evidence>
<evidence type="ECO:0000256" key="9">
    <source>
        <dbReference type="ARBA" id="ARBA00023098"/>
    </source>
</evidence>
<evidence type="ECO:0000256" key="8">
    <source>
        <dbReference type="ARBA" id="ARBA00023004"/>
    </source>
</evidence>
<dbReference type="STRING" id="573321.SAMN04488505_102996"/>
<dbReference type="InterPro" id="IPR005804">
    <property type="entry name" value="FA_desaturase_dom"/>
</dbReference>
<evidence type="ECO:0000256" key="10">
    <source>
        <dbReference type="ARBA" id="ARBA00023136"/>
    </source>
</evidence>
<dbReference type="RefSeq" id="WP_089911255.1">
    <property type="nucleotide sequence ID" value="NZ_FOBB01000002.1"/>
</dbReference>
<keyword evidence="3" id="KW-0444">Lipid biosynthesis</keyword>
<dbReference type="EMBL" id="FOBB01000002">
    <property type="protein sequence ID" value="SEL74317.1"/>
    <property type="molecule type" value="Genomic_DNA"/>
</dbReference>
<evidence type="ECO:0000256" key="7">
    <source>
        <dbReference type="ARBA" id="ARBA00023002"/>
    </source>
</evidence>
<protein>
    <submittedName>
        <fullName evidence="14">Stearoyl-CoA desaturase (Delta-9 desaturase)</fullName>
    </submittedName>
</protein>
<feature type="transmembrane region" description="Helical" evidence="12">
    <location>
        <begin position="133"/>
        <end position="154"/>
    </location>
</feature>
<keyword evidence="10 12" id="KW-0472">Membrane</keyword>
<dbReference type="Proteomes" id="UP000198984">
    <property type="component" value="Unassembled WGS sequence"/>
</dbReference>
<dbReference type="OrthoDB" id="9768289at2"/>
<evidence type="ECO:0000256" key="12">
    <source>
        <dbReference type="SAM" id="Phobius"/>
    </source>
</evidence>
<keyword evidence="7" id="KW-0560">Oxidoreductase</keyword>
<reference evidence="14 15" key="1">
    <citation type="submission" date="2016-10" db="EMBL/GenBank/DDBJ databases">
        <authorList>
            <person name="de Groot N.N."/>
        </authorList>
    </citation>
    <scope>NUCLEOTIDE SEQUENCE [LARGE SCALE GENOMIC DNA]</scope>
    <source>
        <strain evidence="14 15">DSM 21039</strain>
    </source>
</reference>
<proteinExistence type="inferred from homology"/>
<evidence type="ECO:0000256" key="4">
    <source>
        <dbReference type="ARBA" id="ARBA00022692"/>
    </source>
</evidence>
<dbReference type="PANTHER" id="PTHR11351">
    <property type="entry name" value="ACYL-COA DESATURASE"/>
    <property type="match status" value="1"/>
</dbReference>
<dbReference type="GO" id="GO:0016717">
    <property type="term" value="F:oxidoreductase activity, acting on paired donors, with oxidation of a pair of donors resulting in the reduction of molecular oxygen to two molecules of water"/>
    <property type="evidence" value="ECO:0007669"/>
    <property type="project" value="InterPro"/>
</dbReference>